<reference evidence="3 4" key="1">
    <citation type="submission" date="2024-02" db="EMBL/GenBank/DDBJ databases">
        <title>Genome analysis and characterization of Microbaculum marinisediminis sp. nov., isolated from marine sediment.</title>
        <authorList>
            <person name="Du Z.-J."/>
            <person name="Ye Y.-Q."/>
            <person name="Zhang Z.-R."/>
            <person name="Yuan S.-M."/>
            <person name="Zhang X.-Y."/>
        </authorList>
    </citation>
    <scope>NUCLEOTIDE SEQUENCE [LARGE SCALE GENOMIC DNA]</scope>
    <source>
        <strain evidence="3 4">SDUM1044001</strain>
    </source>
</reference>
<protein>
    <submittedName>
        <fullName evidence="3">Uncharacterized protein</fullName>
    </submittedName>
</protein>
<dbReference type="EMBL" id="JAZHOF010000001">
    <property type="protein sequence ID" value="MEJ8569846.1"/>
    <property type="molecule type" value="Genomic_DNA"/>
</dbReference>
<name>A0AAW9RQM7_9HYPH</name>
<dbReference type="RefSeq" id="WP_340327590.1">
    <property type="nucleotide sequence ID" value="NZ_JAZHOF010000001.1"/>
</dbReference>
<proteinExistence type="predicted"/>
<keyword evidence="4" id="KW-1185">Reference proteome</keyword>
<evidence type="ECO:0000313" key="4">
    <source>
        <dbReference type="Proteomes" id="UP001378188"/>
    </source>
</evidence>
<comment type="caution">
    <text evidence="3">The sequence shown here is derived from an EMBL/GenBank/DDBJ whole genome shotgun (WGS) entry which is preliminary data.</text>
</comment>
<keyword evidence="2" id="KW-0732">Signal</keyword>
<feature type="signal peptide" evidence="2">
    <location>
        <begin position="1"/>
        <end position="23"/>
    </location>
</feature>
<feature type="chain" id="PRO_5043948172" evidence="2">
    <location>
        <begin position="24"/>
        <end position="56"/>
    </location>
</feature>
<gene>
    <name evidence="3" type="ORF">V3328_00060</name>
</gene>
<accession>A0AAW9RQM7</accession>
<evidence type="ECO:0000256" key="2">
    <source>
        <dbReference type="SAM" id="SignalP"/>
    </source>
</evidence>
<dbReference type="Proteomes" id="UP001378188">
    <property type="component" value="Unassembled WGS sequence"/>
</dbReference>
<feature type="region of interest" description="Disordered" evidence="1">
    <location>
        <begin position="30"/>
        <end position="56"/>
    </location>
</feature>
<dbReference type="AlphaFoldDB" id="A0AAW9RQM7"/>
<organism evidence="3 4">
    <name type="scientific">Microbaculum marinum</name>
    <dbReference type="NCBI Taxonomy" id="1764581"/>
    <lineage>
        <taxon>Bacteria</taxon>
        <taxon>Pseudomonadati</taxon>
        <taxon>Pseudomonadota</taxon>
        <taxon>Alphaproteobacteria</taxon>
        <taxon>Hyphomicrobiales</taxon>
        <taxon>Tepidamorphaceae</taxon>
        <taxon>Microbaculum</taxon>
    </lineage>
</organism>
<sequence>MTRKLLAGLGALAMVVASSSAFAECYSGHTASKSTPVKTAQISTPDQTPAPQTAQE</sequence>
<evidence type="ECO:0000313" key="3">
    <source>
        <dbReference type="EMBL" id="MEJ8569846.1"/>
    </source>
</evidence>
<evidence type="ECO:0000256" key="1">
    <source>
        <dbReference type="SAM" id="MobiDB-lite"/>
    </source>
</evidence>